<keyword evidence="2" id="KW-0678">Repressor</keyword>
<dbReference type="Pfam" id="PF02410">
    <property type="entry name" value="RsfS"/>
    <property type="match status" value="1"/>
</dbReference>
<dbReference type="GO" id="GO:0005737">
    <property type="term" value="C:cytoplasm"/>
    <property type="evidence" value="ECO:0007669"/>
    <property type="project" value="UniProtKB-SubCell"/>
</dbReference>
<evidence type="ECO:0000256" key="1">
    <source>
        <dbReference type="ARBA" id="ARBA00010574"/>
    </source>
</evidence>
<dbReference type="RefSeq" id="WP_154572565.1">
    <property type="nucleotide sequence ID" value="NZ_DBEZJY010000017.1"/>
</dbReference>
<protein>
    <recommendedName>
        <fullName evidence="2">Ribosomal silencing factor RsfS</fullName>
    </recommendedName>
</protein>
<comment type="subcellular location">
    <subcellularLocation>
        <location evidence="2">Cytoplasm</location>
    </subcellularLocation>
</comment>
<evidence type="ECO:0000313" key="3">
    <source>
        <dbReference type="EMBL" id="MST69097.1"/>
    </source>
</evidence>
<name>A0A6A8MC85_9FIRM</name>
<dbReference type="HAMAP" id="MF_01477">
    <property type="entry name" value="Iojap_RsfS"/>
    <property type="match status" value="1"/>
</dbReference>
<dbReference type="PANTHER" id="PTHR21043:SF0">
    <property type="entry name" value="MITOCHONDRIAL ASSEMBLY OF RIBOSOMAL LARGE SUBUNIT PROTEIN 1"/>
    <property type="match status" value="1"/>
</dbReference>
<dbReference type="InterPro" id="IPR043519">
    <property type="entry name" value="NT_sf"/>
</dbReference>
<accession>A0A6A8MC85</accession>
<dbReference type="GO" id="GO:0042256">
    <property type="term" value="P:cytosolic ribosome assembly"/>
    <property type="evidence" value="ECO:0007669"/>
    <property type="project" value="UniProtKB-UniRule"/>
</dbReference>
<comment type="similarity">
    <text evidence="1 2">Belongs to the Iojap/RsfS family.</text>
</comment>
<comment type="function">
    <text evidence="2">Functions as a ribosomal silencing factor. Interacts with ribosomal protein uL14 (rplN), blocking formation of intersubunit bridge B8. Prevents association of the 30S and 50S ribosomal subunits and the formation of functional ribosomes, thus repressing translation.</text>
</comment>
<dbReference type="Gene3D" id="3.30.460.10">
    <property type="entry name" value="Beta Polymerase, domain 2"/>
    <property type="match status" value="1"/>
</dbReference>
<comment type="subunit">
    <text evidence="2">Interacts with ribosomal protein uL14 (rplN).</text>
</comment>
<dbReference type="PANTHER" id="PTHR21043">
    <property type="entry name" value="IOJAP SUPERFAMILY ORTHOLOG"/>
    <property type="match status" value="1"/>
</dbReference>
<organism evidence="3">
    <name type="scientific">Baileyella intestinalis</name>
    <dbReference type="NCBI Taxonomy" id="2606709"/>
    <lineage>
        <taxon>Bacteria</taxon>
        <taxon>Bacillati</taxon>
        <taxon>Bacillota</taxon>
        <taxon>Clostridia</taxon>
        <taxon>Peptostreptococcales</taxon>
        <taxon>Anaerovoracaceae</taxon>
        <taxon>Baileyella</taxon>
    </lineage>
</organism>
<dbReference type="EMBL" id="VUNB01000004">
    <property type="protein sequence ID" value="MST69097.1"/>
    <property type="molecule type" value="Genomic_DNA"/>
</dbReference>
<dbReference type="InterPro" id="IPR004394">
    <property type="entry name" value="Iojap/RsfS/C7orf30"/>
</dbReference>
<dbReference type="NCBIfam" id="TIGR00090">
    <property type="entry name" value="rsfS_iojap_ybeB"/>
    <property type="match status" value="1"/>
</dbReference>
<dbReference type="GO" id="GO:0090071">
    <property type="term" value="P:negative regulation of ribosome biogenesis"/>
    <property type="evidence" value="ECO:0007669"/>
    <property type="project" value="UniProtKB-UniRule"/>
</dbReference>
<keyword evidence="2" id="KW-0963">Cytoplasm</keyword>
<dbReference type="AlphaFoldDB" id="A0A6A8MC85"/>
<dbReference type="SUPFAM" id="SSF81301">
    <property type="entry name" value="Nucleotidyltransferase"/>
    <property type="match status" value="1"/>
</dbReference>
<reference evidence="3" key="1">
    <citation type="submission" date="2019-09" db="EMBL/GenBank/DDBJ databases">
        <title>In-depth cultivation of the pig gut microbiome towards novel bacterial diversity and tailored functional studies.</title>
        <authorList>
            <person name="Wylensek D."/>
            <person name="Hitch T.C.A."/>
            <person name="Clavel T."/>
        </authorList>
    </citation>
    <scope>NUCLEOTIDE SEQUENCE</scope>
    <source>
        <strain evidence="3">RF-744-FAT-WT-3</strain>
    </source>
</reference>
<proteinExistence type="inferred from homology"/>
<evidence type="ECO:0000256" key="2">
    <source>
        <dbReference type="HAMAP-Rule" id="MF_01477"/>
    </source>
</evidence>
<dbReference type="GO" id="GO:0043023">
    <property type="term" value="F:ribosomal large subunit binding"/>
    <property type="evidence" value="ECO:0007669"/>
    <property type="project" value="TreeGrafter"/>
</dbReference>
<comment type="caution">
    <text evidence="3">The sequence shown here is derived from an EMBL/GenBank/DDBJ whole genome shotgun (WGS) entry which is preliminary data.</text>
</comment>
<gene>
    <name evidence="2 3" type="primary">rsfS</name>
    <name evidence="3" type="ORF">FYJ66_05755</name>
</gene>
<dbReference type="GO" id="GO:0017148">
    <property type="term" value="P:negative regulation of translation"/>
    <property type="evidence" value="ECO:0007669"/>
    <property type="project" value="UniProtKB-UniRule"/>
</dbReference>
<sequence length="113" mass="12421">MEMKETAMMIGKKLSDRKARDVLVTDISEKSSFADYFVNATAGSERQLDALATDAQDAAAEAGLEIKGVEGRGNSGWMLIDLGDIIVNVFTEENREKYAVDKIWSDCPSVEIQ</sequence>
<keyword evidence="2" id="KW-0810">Translation regulation</keyword>